<dbReference type="SUPFAM" id="SSF52047">
    <property type="entry name" value="RNI-like"/>
    <property type="match status" value="1"/>
</dbReference>
<dbReference type="SUPFAM" id="SSF81383">
    <property type="entry name" value="F-box domain"/>
    <property type="match status" value="1"/>
</dbReference>
<accession>A0A1E5UZ37</accession>
<comment type="caution">
    <text evidence="1">The sequence shown here is derived from an EMBL/GenBank/DDBJ whole genome shotgun (WGS) entry which is preliminary data.</text>
</comment>
<dbReference type="PANTHER" id="PTHR34223:SF64">
    <property type="entry name" value="OS11G0201299 PROTEIN"/>
    <property type="match status" value="1"/>
</dbReference>
<reference evidence="1 2" key="1">
    <citation type="submission" date="2016-09" db="EMBL/GenBank/DDBJ databases">
        <title>The draft genome of Dichanthelium oligosanthes: A C3 panicoid grass species.</title>
        <authorList>
            <person name="Studer A.J."/>
            <person name="Schnable J.C."/>
            <person name="Brutnell T.P."/>
        </authorList>
    </citation>
    <scope>NUCLEOTIDE SEQUENCE [LARGE SCALE GENOMIC DNA]</scope>
    <source>
        <strain evidence="2">cv. Kellogg 1175</strain>
        <tissue evidence="1">Leaf</tissue>
    </source>
</reference>
<gene>
    <name evidence="1" type="ORF">BAE44_0020948</name>
</gene>
<feature type="non-terminal residue" evidence="1">
    <location>
        <position position="1"/>
    </location>
</feature>
<dbReference type="OrthoDB" id="689438at2759"/>
<protein>
    <recommendedName>
        <fullName evidence="3">F-box domain-containing protein</fullName>
    </recommendedName>
</protein>
<evidence type="ECO:0000313" key="1">
    <source>
        <dbReference type="EMBL" id="OEL18035.1"/>
    </source>
</evidence>
<dbReference type="STRING" id="888268.A0A1E5UZ37"/>
<keyword evidence="2" id="KW-1185">Reference proteome</keyword>
<dbReference type="EMBL" id="LWDX02057970">
    <property type="protein sequence ID" value="OEL18035.1"/>
    <property type="molecule type" value="Genomic_DNA"/>
</dbReference>
<name>A0A1E5UZ37_9POAL</name>
<dbReference type="InterPro" id="IPR032675">
    <property type="entry name" value="LRR_dom_sf"/>
</dbReference>
<dbReference type="PANTHER" id="PTHR34223">
    <property type="entry name" value="OS11G0201299 PROTEIN"/>
    <property type="match status" value="1"/>
</dbReference>
<dbReference type="Proteomes" id="UP000095767">
    <property type="component" value="Unassembled WGS sequence"/>
</dbReference>
<dbReference type="Gene3D" id="3.80.10.10">
    <property type="entry name" value="Ribonuclease Inhibitor"/>
    <property type="match status" value="1"/>
</dbReference>
<evidence type="ECO:0000313" key="2">
    <source>
        <dbReference type="Proteomes" id="UP000095767"/>
    </source>
</evidence>
<proteinExistence type="predicted"/>
<organism evidence="1 2">
    <name type="scientific">Dichanthelium oligosanthes</name>
    <dbReference type="NCBI Taxonomy" id="888268"/>
    <lineage>
        <taxon>Eukaryota</taxon>
        <taxon>Viridiplantae</taxon>
        <taxon>Streptophyta</taxon>
        <taxon>Embryophyta</taxon>
        <taxon>Tracheophyta</taxon>
        <taxon>Spermatophyta</taxon>
        <taxon>Magnoliopsida</taxon>
        <taxon>Liliopsida</taxon>
        <taxon>Poales</taxon>
        <taxon>Poaceae</taxon>
        <taxon>PACMAD clade</taxon>
        <taxon>Panicoideae</taxon>
        <taxon>Panicodae</taxon>
        <taxon>Paniceae</taxon>
        <taxon>Dichantheliinae</taxon>
        <taxon>Dichanthelium</taxon>
    </lineage>
</organism>
<dbReference type="InterPro" id="IPR036047">
    <property type="entry name" value="F-box-like_dom_sf"/>
</dbReference>
<dbReference type="AlphaFoldDB" id="A0A1E5UZ37"/>
<sequence length="263" mass="30176">ISALPDDALLPALGRRRADVPAPRRWRHLWKSTRVLCVTRREYRGRPGQRRTTPRGVWTTRALSSFVKHFLLLGGGSPVEELEISCGQLFCLDDYEGGDLFAAFWIRHALSVCHARVLRFSFRADRRLRLHDVLFVSKILTRVELADARLTLRSLDFSSCPALEDLKISSCQIHADRISSQSLTCLSITDCYFHGETRTRISTPRLVWLHLAICNDRVPFLEKMPLLVAANVRLEGLLHHILSFLPSYDAVRTCVLARRWRHL</sequence>
<dbReference type="InterPro" id="IPR053197">
    <property type="entry name" value="F-box_SCFL_complex_component"/>
</dbReference>
<evidence type="ECO:0008006" key="3">
    <source>
        <dbReference type="Google" id="ProtNLM"/>
    </source>
</evidence>